<evidence type="ECO:0000313" key="3">
    <source>
        <dbReference type="Proteomes" id="UP000194136"/>
    </source>
</evidence>
<organism evidence="2 3">
    <name type="scientific">Vibrio syngnathi</name>
    <dbReference type="NCBI Taxonomy" id="3034029"/>
    <lineage>
        <taxon>Bacteria</taxon>
        <taxon>Pseudomonadati</taxon>
        <taxon>Pseudomonadota</taxon>
        <taxon>Gammaproteobacteria</taxon>
        <taxon>Vibrionales</taxon>
        <taxon>Vibrionaceae</taxon>
        <taxon>Vibrio</taxon>
    </lineage>
</organism>
<keyword evidence="3" id="KW-1185">Reference proteome</keyword>
<protein>
    <submittedName>
        <fullName evidence="2">AIPR protein</fullName>
    </submittedName>
</protein>
<dbReference type="InterPro" id="IPR018891">
    <property type="entry name" value="AIPR_C"/>
</dbReference>
<accession>A0AA34XNE3</accession>
<dbReference type="RefSeq" id="WP_086049535.1">
    <property type="nucleotide sequence ID" value="NZ_CP017916.1"/>
</dbReference>
<evidence type="ECO:0000259" key="1">
    <source>
        <dbReference type="Pfam" id="PF10592"/>
    </source>
</evidence>
<dbReference type="Pfam" id="PF10592">
    <property type="entry name" value="AIPR"/>
    <property type="match status" value="1"/>
</dbReference>
<dbReference type="Proteomes" id="UP000194136">
    <property type="component" value="Chromosome 1"/>
</dbReference>
<gene>
    <name evidence="2" type="ORF">K08M4_16570</name>
</gene>
<dbReference type="EMBL" id="CP017916">
    <property type="protein sequence ID" value="ARP38412.1"/>
    <property type="molecule type" value="Genomic_DNA"/>
</dbReference>
<dbReference type="AlphaFoldDB" id="A0AA34XNE3"/>
<proteinExistence type="predicted"/>
<sequence length="605" mass="68783">MSLKVLLDDQIDKLYEDNPELKSVKKNQFEVAVASFANVKSLGGLEHDDLIDGIMGEGGDEGIDHCYVFCNGILVGSEEHPINKESNIKVKFFQTKKENSFSTDGFRKTKEGIEEIFNLDLGLAKLSKIGANKDILDKAELIRAIFRKASKERAQFSCEVYYVTAAPEKKISEKIKHLQEEMKDNILKIPFEFFNWGAQDLLDLTESYDETIEVSFISQPLEIKERAIPTSGYSGFVLGNEIIECLLHENGDFKTHLTEGNVRYFLGEDGKINQSIIETINDDKKSEVFWAMNNGLTIIADEISPLGSNQYAILNPQIVNGCQTVHCLYHVYKESGTLPSSLKVFIKLVNAENLDVQTDIISATNSQNPVKAASLKANDDIQRNLESHLKKSHIYYERRENFYKRQGYTGNKVIGLLKMAQIIHSVVNKESVIAANDTTTLFDSPSKYNLLFSNEADFDIYTFSITLYQKIWTLKNSDLRNNEYDSETKEIISKGGFTLLHIMSSMILTEARYSNGSSSIKPNMIQPFSISTPARKNEFVKRKKDALKKIEDDEYLKSAYESAKDILLTCAIDYEKRTEKLKSSLFKYRNFDKEYLIPEIEGKFD</sequence>
<feature type="domain" description="Abortive phage infection protein C-terminal" evidence="1">
    <location>
        <begin position="259"/>
        <end position="438"/>
    </location>
</feature>
<evidence type="ECO:0000313" key="2">
    <source>
        <dbReference type="EMBL" id="ARP38412.1"/>
    </source>
</evidence>
<dbReference type="KEGG" id="vsy:K08M4_16570"/>
<name>A0AA34XNE3_9VIBR</name>
<reference evidence="2 3" key="1">
    <citation type="submission" date="2016-10" db="EMBL/GenBank/DDBJ databases">
        <title>The High Quality Genome of Vibrio splendidus K08M4.</title>
        <authorList>
            <person name="Wendling C."/>
            <person name="Chibani C.M."/>
            <person name="Hertel R."/>
            <person name="Sproer C."/>
            <person name="Bunk B."/>
            <person name="Overmann J."/>
            <person name="Roth O."/>
            <person name="Liesegang H."/>
        </authorList>
    </citation>
    <scope>NUCLEOTIDE SEQUENCE [LARGE SCALE GENOMIC DNA]</scope>
    <source>
        <strain evidence="2 3">K08M4</strain>
    </source>
</reference>